<evidence type="ECO:0000313" key="1">
    <source>
        <dbReference type="EMBL" id="MDM1050131.1"/>
    </source>
</evidence>
<name>A0ABT7NSM0_9SPHI</name>
<accession>A0ABT7NSM0</accession>
<reference evidence="1" key="1">
    <citation type="submission" date="2020-06" db="EMBL/GenBank/DDBJ databases">
        <authorList>
            <person name="Dong N."/>
        </authorList>
    </citation>
    <scope>NUCLEOTIDE SEQUENCE</scope>
    <source>
        <strain evidence="1">R1692</strain>
    </source>
</reference>
<evidence type="ECO:0000313" key="2">
    <source>
        <dbReference type="Proteomes" id="UP001170954"/>
    </source>
</evidence>
<proteinExistence type="predicted"/>
<dbReference type="Gene3D" id="3.40.50.20">
    <property type="match status" value="1"/>
</dbReference>
<gene>
    <name evidence="1" type="ORF">HX018_17980</name>
</gene>
<comment type="caution">
    <text evidence="1">The sequence shown here is derived from an EMBL/GenBank/DDBJ whole genome shotgun (WGS) entry which is preliminary data.</text>
</comment>
<dbReference type="Proteomes" id="UP001170954">
    <property type="component" value="Unassembled WGS sequence"/>
</dbReference>
<reference evidence="1" key="2">
    <citation type="journal article" date="2022" name="Sci. Total Environ.">
        <title>Prevalence, transmission, and molecular epidemiology of tet(X)-positive bacteria among humans, animals, and environmental niches in China: An epidemiological, and genomic-based study.</title>
        <authorList>
            <person name="Dong N."/>
            <person name="Zeng Y."/>
            <person name="Cai C."/>
            <person name="Sun C."/>
            <person name="Lu J."/>
            <person name="Liu C."/>
            <person name="Zhou H."/>
            <person name="Sun Q."/>
            <person name="Shu L."/>
            <person name="Wang H."/>
            <person name="Wang Y."/>
            <person name="Wang S."/>
            <person name="Wu C."/>
            <person name="Chan E.W."/>
            <person name="Chen G."/>
            <person name="Shen Z."/>
            <person name="Chen S."/>
            <person name="Zhang R."/>
        </authorList>
    </citation>
    <scope>NUCLEOTIDE SEQUENCE</scope>
    <source>
        <strain evidence="1">R1692</strain>
    </source>
</reference>
<sequence length="155" mass="17473">MEKILITYGTRALAQRVAQMIKEKFEVQFATSESIPSVLQKQYIPIPNGVNPTFAHELLKLCLDNQINYLLALGFKELETLAEAKLLFEEYDIHLLGPDLEELKELFVLQNPNKELELQLVHHGVNVLDGQSVQFTGSGLMVLSDEGEEFALCTI</sequence>
<dbReference type="RefSeq" id="WP_149524788.1">
    <property type="nucleotide sequence ID" value="NZ_CP030848.1"/>
</dbReference>
<keyword evidence="2" id="KW-1185">Reference proteome</keyword>
<protein>
    <submittedName>
        <fullName evidence="1">Uncharacterized protein</fullName>
    </submittedName>
</protein>
<dbReference type="EMBL" id="JACAGK010000073">
    <property type="protein sequence ID" value="MDM1050131.1"/>
    <property type="molecule type" value="Genomic_DNA"/>
</dbReference>
<organism evidence="1 2">
    <name type="scientific">Sphingobacterium hotanense</name>
    <dbReference type="NCBI Taxonomy" id="649196"/>
    <lineage>
        <taxon>Bacteria</taxon>
        <taxon>Pseudomonadati</taxon>
        <taxon>Bacteroidota</taxon>
        <taxon>Sphingobacteriia</taxon>
        <taxon>Sphingobacteriales</taxon>
        <taxon>Sphingobacteriaceae</taxon>
        <taxon>Sphingobacterium</taxon>
    </lineage>
</organism>